<name>A0A1I6M740_9BACT</name>
<feature type="transmembrane region" description="Helical" evidence="1">
    <location>
        <begin position="25"/>
        <end position="42"/>
    </location>
</feature>
<sequence>MTLNAALMPDLNFSQPERTNPLKNILIAAVVLAVVAALVFYFNPRDTATLSLSNTNVVGTRTHFKSDSIVVSQTPAGQDDLYILTTLQVDDHLRLPIQINTITATITSKDDAQSTTSAINVTDLPAVFGAFQQLKPLAAPPLLRETVVNPGNSASGQLVFHFPFSKAMYDDRKSAVITLELYHQKPISITIP</sequence>
<evidence type="ECO:0000256" key="1">
    <source>
        <dbReference type="SAM" id="Phobius"/>
    </source>
</evidence>
<keyword evidence="1" id="KW-1133">Transmembrane helix</keyword>
<gene>
    <name evidence="2" type="ORF">SAMN05421771_1975</name>
</gene>
<keyword evidence="3" id="KW-1185">Reference proteome</keyword>
<keyword evidence="1" id="KW-0472">Membrane</keyword>
<protein>
    <recommendedName>
        <fullName evidence="4">DUF4352 domain-containing protein</fullName>
    </recommendedName>
</protein>
<keyword evidence="1" id="KW-0812">Transmembrane</keyword>
<dbReference type="STRING" id="474950.SAMN05421771_1975"/>
<evidence type="ECO:0008006" key="4">
    <source>
        <dbReference type="Google" id="ProtNLM"/>
    </source>
</evidence>
<accession>A0A1I6M740</accession>
<evidence type="ECO:0000313" key="3">
    <source>
        <dbReference type="Proteomes" id="UP000199024"/>
    </source>
</evidence>
<dbReference type="Proteomes" id="UP000199024">
    <property type="component" value="Unassembled WGS sequence"/>
</dbReference>
<reference evidence="2 3" key="1">
    <citation type="submission" date="2016-10" db="EMBL/GenBank/DDBJ databases">
        <authorList>
            <person name="de Groot N.N."/>
        </authorList>
    </citation>
    <scope>NUCLEOTIDE SEQUENCE [LARGE SCALE GENOMIC DNA]</scope>
    <source>
        <strain evidence="2 3">DSM 21001</strain>
    </source>
</reference>
<evidence type="ECO:0000313" key="2">
    <source>
        <dbReference type="EMBL" id="SFS11497.1"/>
    </source>
</evidence>
<organism evidence="2 3">
    <name type="scientific">Granulicella pectinivorans</name>
    <dbReference type="NCBI Taxonomy" id="474950"/>
    <lineage>
        <taxon>Bacteria</taxon>
        <taxon>Pseudomonadati</taxon>
        <taxon>Acidobacteriota</taxon>
        <taxon>Terriglobia</taxon>
        <taxon>Terriglobales</taxon>
        <taxon>Acidobacteriaceae</taxon>
        <taxon>Granulicella</taxon>
    </lineage>
</organism>
<dbReference type="EMBL" id="FOZL01000001">
    <property type="protein sequence ID" value="SFS11497.1"/>
    <property type="molecule type" value="Genomic_DNA"/>
</dbReference>
<proteinExistence type="predicted"/>
<dbReference type="AlphaFoldDB" id="A0A1I6M740"/>